<dbReference type="GO" id="GO:0071555">
    <property type="term" value="P:cell wall organization"/>
    <property type="evidence" value="ECO:0007669"/>
    <property type="project" value="UniProtKB-UniRule"/>
</dbReference>
<feature type="region of interest" description="Disordered" evidence="2">
    <location>
        <begin position="47"/>
        <end position="95"/>
    </location>
</feature>
<dbReference type="Proteomes" id="UP000192790">
    <property type="component" value="Unassembled WGS sequence"/>
</dbReference>
<dbReference type="AlphaFoldDB" id="A0A1W2CCW5"/>
<sequence length="294" mass="31876">MGQFNKMRRILLYLFLLCFAALLLSGCGGKPAASEAGVTDTGSVPAAITASASPDPSAEPSRTMSPVTPSSFITDEPSSDIPTSESGGKKTAGQPPLLSRLADSMGLSFEDMTFGQVILAAADGSDAKIYCYDKNSDGIWSLRYSFDGHLGQNGVTEDKREGDKCTPAGLFRLGFAFGNSPKPETELEYRPVTENVYWVDDPSSVFYNQWVEGTERQDWSSAEHLSEYPKSYAYALVIEYNYYPDTVAGAGSAIFLHCGSKSGHGCICVGEDDMLEILRWLSPQEDPHILIANR</sequence>
<reference evidence="5 6" key="1">
    <citation type="submission" date="2017-04" db="EMBL/GenBank/DDBJ databases">
        <authorList>
            <person name="Afonso C.L."/>
            <person name="Miller P.J."/>
            <person name="Scott M.A."/>
            <person name="Spackman E."/>
            <person name="Goraichik I."/>
            <person name="Dimitrov K.M."/>
            <person name="Suarez D.L."/>
            <person name="Swayne D.E."/>
        </authorList>
    </citation>
    <scope>NUCLEOTIDE SEQUENCE [LARGE SCALE GENOMIC DNA]</scope>
    <source>
        <strain evidence="5 6">DSM 12816</strain>
    </source>
</reference>
<dbReference type="GO" id="GO:0008360">
    <property type="term" value="P:regulation of cell shape"/>
    <property type="evidence" value="ECO:0007669"/>
    <property type="project" value="UniProtKB-UniRule"/>
</dbReference>
<keyword evidence="1" id="KW-0961">Cell wall biogenesis/degradation</keyword>
<keyword evidence="3" id="KW-0732">Signal</keyword>
<feature type="active site" description="Proton donor/acceptor" evidence="1">
    <location>
        <position position="257"/>
    </location>
</feature>
<evidence type="ECO:0000256" key="1">
    <source>
        <dbReference type="PROSITE-ProRule" id="PRU01373"/>
    </source>
</evidence>
<dbReference type="Pfam" id="PF03734">
    <property type="entry name" value="YkuD"/>
    <property type="match status" value="1"/>
</dbReference>
<protein>
    <submittedName>
        <fullName evidence="5">L,D-peptidoglycan transpeptidase YkuD, ErfK/YbiS/YcfS/YnhG family</fullName>
    </submittedName>
</protein>
<dbReference type="GO" id="GO:0009252">
    <property type="term" value="P:peptidoglycan biosynthetic process"/>
    <property type="evidence" value="ECO:0007669"/>
    <property type="project" value="UniProtKB-KW"/>
</dbReference>
<keyword evidence="6" id="KW-1185">Reference proteome</keyword>
<feature type="compositionally biased region" description="Polar residues" evidence="2">
    <location>
        <begin position="62"/>
        <end position="73"/>
    </location>
</feature>
<accession>A0A1W2CCW5</accession>
<feature type="chain" id="PRO_5013162133" evidence="3">
    <location>
        <begin position="33"/>
        <end position="294"/>
    </location>
</feature>
<feature type="compositionally biased region" description="Low complexity" evidence="2">
    <location>
        <begin position="50"/>
        <end position="61"/>
    </location>
</feature>
<evidence type="ECO:0000256" key="3">
    <source>
        <dbReference type="SAM" id="SignalP"/>
    </source>
</evidence>
<feature type="active site" description="Nucleophile" evidence="1">
    <location>
        <position position="266"/>
    </location>
</feature>
<gene>
    <name evidence="5" type="ORF">SAMN02745168_2750</name>
</gene>
<keyword evidence="1" id="KW-0133">Cell shape</keyword>
<dbReference type="InterPro" id="IPR005490">
    <property type="entry name" value="LD_TPept_cat_dom"/>
</dbReference>
<dbReference type="STRING" id="1122930.SAMN02745168_2750"/>
<evidence type="ECO:0000313" key="6">
    <source>
        <dbReference type="Proteomes" id="UP000192790"/>
    </source>
</evidence>
<evidence type="ECO:0000256" key="2">
    <source>
        <dbReference type="SAM" id="MobiDB-lite"/>
    </source>
</evidence>
<feature type="domain" description="L,D-TPase catalytic" evidence="4">
    <location>
        <begin position="118"/>
        <end position="292"/>
    </location>
</feature>
<dbReference type="GO" id="GO:0016740">
    <property type="term" value="F:transferase activity"/>
    <property type="evidence" value="ECO:0007669"/>
    <property type="project" value="InterPro"/>
</dbReference>
<dbReference type="PANTHER" id="PTHR38589:SF1">
    <property type="entry name" value="BLR0621 PROTEIN"/>
    <property type="match status" value="1"/>
</dbReference>
<proteinExistence type="predicted"/>
<organism evidence="5 6">
    <name type="scientific">Papillibacter cinnamivorans DSM 12816</name>
    <dbReference type="NCBI Taxonomy" id="1122930"/>
    <lineage>
        <taxon>Bacteria</taxon>
        <taxon>Bacillati</taxon>
        <taxon>Bacillota</taxon>
        <taxon>Clostridia</taxon>
        <taxon>Eubacteriales</taxon>
        <taxon>Oscillospiraceae</taxon>
        <taxon>Papillibacter</taxon>
    </lineage>
</organism>
<name>A0A1W2CCW5_9FIRM</name>
<keyword evidence="1" id="KW-0573">Peptidoglycan synthesis</keyword>
<dbReference type="PANTHER" id="PTHR38589">
    <property type="entry name" value="BLR0621 PROTEIN"/>
    <property type="match status" value="1"/>
</dbReference>
<dbReference type="EMBL" id="FWXW01000009">
    <property type="protein sequence ID" value="SMC83020.1"/>
    <property type="molecule type" value="Genomic_DNA"/>
</dbReference>
<dbReference type="PROSITE" id="PS52029">
    <property type="entry name" value="LD_TPASE"/>
    <property type="match status" value="1"/>
</dbReference>
<evidence type="ECO:0000313" key="5">
    <source>
        <dbReference type="EMBL" id="SMC83020.1"/>
    </source>
</evidence>
<evidence type="ECO:0000259" key="4">
    <source>
        <dbReference type="PROSITE" id="PS52029"/>
    </source>
</evidence>
<feature type="signal peptide" evidence="3">
    <location>
        <begin position="1"/>
        <end position="32"/>
    </location>
</feature>
<comment type="pathway">
    <text evidence="1">Cell wall biogenesis; peptidoglycan biosynthesis.</text>
</comment>
<dbReference type="PROSITE" id="PS51257">
    <property type="entry name" value="PROKAR_LIPOPROTEIN"/>
    <property type="match status" value="1"/>
</dbReference>